<dbReference type="Pfam" id="PF01522">
    <property type="entry name" value="Polysacc_deac_1"/>
    <property type="match status" value="1"/>
</dbReference>
<dbReference type="PANTHER" id="PTHR34216">
    <property type="match status" value="1"/>
</dbReference>
<dbReference type="Gene3D" id="3.20.20.370">
    <property type="entry name" value="Glycoside hydrolase/deacetylase"/>
    <property type="match status" value="1"/>
</dbReference>
<dbReference type="PANTHER" id="PTHR34216:SF3">
    <property type="entry name" value="POLY-BETA-1,6-N-ACETYL-D-GLUCOSAMINE N-DEACETYLASE"/>
    <property type="match status" value="1"/>
</dbReference>
<gene>
    <name evidence="4" type="ORF">G3574_16630</name>
</gene>
<comment type="subcellular location">
    <subcellularLocation>
        <location evidence="1">Secreted</location>
    </subcellularLocation>
</comment>
<evidence type="ECO:0000256" key="1">
    <source>
        <dbReference type="ARBA" id="ARBA00004613"/>
    </source>
</evidence>
<evidence type="ECO:0000256" key="2">
    <source>
        <dbReference type="ARBA" id="ARBA00022729"/>
    </source>
</evidence>
<protein>
    <submittedName>
        <fullName evidence="4">Polysaccharide deacetylase family protein</fullName>
    </submittedName>
</protein>
<reference evidence="4 5" key="1">
    <citation type="submission" date="2020-02" db="EMBL/GenBank/DDBJ databases">
        <authorList>
            <person name="Kim M.K."/>
        </authorList>
    </citation>
    <scope>NUCLEOTIDE SEQUENCE [LARGE SCALE GENOMIC DNA]</scope>
    <source>
        <strain evidence="4 5">17J57-3</strain>
    </source>
</reference>
<dbReference type="GO" id="GO:0016810">
    <property type="term" value="F:hydrolase activity, acting on carbon-nitrogen (but not peptide) bonds"/>
    <property type="evidence" value="ECO:0007669"/>
    <property type="project" value="InterPro"/>
</dbReference>
<feature type="domain" description="NodB homology" evidence="3">
    <location>
        <begin position="9"/>
        <end position="121"/>
    </location>
</feature>
<dbReference type="InterPro" id="IPR051398">
    <property type="entry name" value="Polysacch_Deacetylase"/>
</dbReference>
<comment type="caution">
    <text evidence="4">The sequence shown here is derived from an EMBL/GenBank/DDBJ whole genome shotgun (WGS) entry which is preliminary data.</text>
</comment>
<dbReference type="AlphaFoldDB" id="A0A6B3STM6"/>
<sequence length="259" mass="29734">MSLLFTCSIDDGHPLDMRTAELLDKHGLRATFYVPIKNREGSYVMTRENLRELSRRFEVGSHTYDHCYLRELDVRRTYYQISKGKNGLEDVLGLPINGFCYPGGKYSAKDIDMVRACGFVYARTTANLFLDAGHSRLELPTTIQFYPHSRGVYLRNYARSGDWLKRAGPLYLALRNDHWIKRLHALFDHAVEAGRVFHLWGHSKQIDELDAWDEFEAFLAHVGQQVRADARLTNGELVQRVYGVERKVLAPTAAHFKAG</sequence>
<proteinExistence type="predicted"/>
<evidence type="ECO:0000313" key="4">
    <source>
        <dbReference type="EMBL" id="NEX62715.1"/>
    </source>
</evidence>
<dbReference type="InterPro" id="IPR002509">
    <property type="entry name" value="NODB_dom"/>
</dbReference>
<dbReference type="CDD" id="cd10967">
    <property type="entry name" value="CE4_GLA_like_6s"/>
    <property type="match status" value="1"/>
</dbReference>
<accession>A0A6B3STM6</accession>
<dbReference type="InterPro" id="IPR011330">
    <property type="entry name" value="Glyco_hydro/deAcase_b/a-brl"/>
</dbReference>
<evidence type="ECO:0000259" key="3">
    <source>
        <dbReference type="Pfam" id="PF01522"/>
    </source>
</evidence>
<dbReference type="EMBL" id="JAAIVB010000055">
    <property type="protein sequence ID" value="NEX62715.1"/>
    <property type="molecule type" value="Genomic_DNA"/>
</dbReference>
<dbReference type="GO" id="GO:0005576">
    <property type="term" value="C:extracellular region"/>
    <property type="evidence" value="ECO:0007669"/>
    <property type="project" value="UniProtKB-SubCell"/>
</dbReference>
<dbReference type="RefSeq" id="WP_163965489.1">
    <property type="nucleotide sequence ID" value="NZ_JAAIVB010000055.1"/>
</dbReference>
<dbReference type="Proteomes" id="UP000482155">
    <property type="component" value="Unassembled WGS sequence"/>
</dbReference>
<keyword evidence="5" id="KW-1185">Reference proteome</keyword>
<dbReference type="SUPFAM" id="SSF88713">
    <property type="entry name" value="Glycoside hydrolase/deacetylase"/>
    <property type="match status" value="1"/>
</dbReference>
<organism evidence="4 5">
    <name type="scientific">Noviherbaspirillum galbum</name>
    <dbReference type="NCBI Taxonomy" id="2709383"/>
    <lineage>
        <taxon>Bacteria</taxon>
        <taxon>Pseudomonadati</taxon>
        <taxon>Pseudomonadota</taxon>
        <taxon>Betaproteobacteria</taxon>
        <taxon>Burkholderiales</taxon>
        <taxon>Oxalobacteraceae</taxon>
        <taxon>Noviherbaspirillum</taxon>
    </lineage>
</organism>
<name>A0A6B3STM6_9BURK</name>
<dbReference type="GO" id="GO:0005975">
    <property type="term" value="P:carbohydrate metabolic process"/>
    <property type="evidence" value="ECO:0007669"/>
    <property type="project" value="InterPro"/>
</dbReference>
<evidence type="ECO:0000313" key="5">
    <source>
        <dbReference type="Proteomes" id="UP000482155"/>
    </source>
</evidence>
<keyword evidence="2" id="KW-0732">Signal</keyword>